<gene>
    <name evidence="5 8" type="primary">rimM</name>
    <name evidence="8" type="ORF">IAB06_00505</name>
</gene>
<protein>
    <recommendedName>
        <fullName evidence="5">Ribosome maturation factor RimM</fullName>
    </recommendedName>
</protein>
<comment type="function">
    <text evidence="5">An accessory protein needed during the final step in the assembly of 30S ribosomal subunit, possibly for assembly of the head region. Essential for efficient processing of 16S rRNA. May be needed both before and after RbfA during the maturation of 16S rRNA. It has affinity for free ribosomal 30S subunits but not for 70S ribosomes.</text>
</comment>
<dbReference type="Gene3D" id="2.30.30.240">
    <property type="entry name" value="PRC-barrel domain"/>
    <property type="match status" value="1"/>
</dbReference>
<reference evidence="8" key="1">
    <citation type="submission" date="2020-10" db="EMBL/GenBank/DDBJ databases">
        <authorList>
            <person name="Gilroy R."/>
        </authorList>
    </citation>
    <scope>NUCLEOTIDE SEQUENCE</scope>
    <source>
        <strain evidence="8">CHK160-1198</strain>
    </source>
</reference>
<dbReference type="PANTHER" id="PTHR33692">
    <property type="entry name" value="RIBOSOME MATURATION FACTOR RIMM"/>
    <property type="match status" value="1"/>
</dbReference>
<reference evidence="8" key="2">
    <citation type="journal article" date="2021" name="PeerJ">
        <title>Extensive microbial diversity within the chicken gut microbiome revealed by metagenomics and culture.</title>
        <authorList>
            <person name="Gilroy R."/>
            <person name="Ravi A."/>
            <person name="Getino M."/>
            <person name="Pursley I."/>
            <person name="Horton D.L."/>
            <person name="Alikhan N.F."/>
            <person name="Baker D."/>
            <person name="Gharbi K."/>
            <person name="Hall N."/>
            <person name="Watson M."/>
            <person name="Adriaenssens E.M."/>
            <person name="Foster-Nyarko E."/>
            <person name="Jarju S."/>
            <person name="Secka A."/>
            <person name="Antonio M."/>
            <person name="Oren A."/>
            <person name="Chaudhuri R.R."/>
            <person name="La Ragione R."/>
            <person name="Hildebrand F."/>
            <person name="Pallen M.J."/>
        </authorList>
    </citation>
    <scope>NUCLEOTIDE SEQUENCE</scope>
    <source>
        <strain evidence="8">CHK160-1198</strain>
    </source>
</reference>
<dbReference type="InterPro" id="IPR011961">
    <property type="entry name" value="RimM"/>
</dbReference>
<sequence>MDKQIVIGAIVAPHGVRGEFRVLPLTETPDLFLKLTYLLLDNGKKLHIKAARLHKNVYLIKVDEINSMDEANLLRGQNVYVNSIDLPPLQEDQYYVADLLGFEVYDTTELFIGTLKDVLPTGSNDVFVVQDNNGKELLIPALKTNIRKVDVAARRIVALLPEWAD</sequence>
<dbReference type="InterPro" id="IPR036976">
    <property type="entry name" value="RimM_N_sf"/>
</dbReference>
<organism evidence="8 9">
    <name type="scientific">Candidatus Avacidaminococcus intestinavium</name>
    <dbReference type="NCBI Taxonomy" id="2840684"/>
    <lineage>
        <taxon>Bacteria</taxon>
        <taxon>Bacillati</taxon>
        <taxon>Bacillota</taxon>
        <taxon>Negativicutes</taxon>
        <taxon>Acidaminococcales</taxon>
        <taxon>Acidaminococcaceae</taxon>
        <taxon>Acidaminococcaceae incertae sedis</taxon>
        <taxon>Candidatus Avacidaminococcus</taxon>
    </lineage>
</organism>
<dbReference type="SUPFAM" id="SSF50447">
    <property type="entry name" value="Translation proteins"/>
    <property type="match status" value="1"/>
</dbReference>
<comment type="subcellular location">
    <subcellularLocation>
        <location evidence="5">Cytoplasm</location>
    </subcellularLocation>
</comment>
<evidence type="ECO:0000259" key="7">
    <source>
        <dbReference type="Pfam" id="PF24986"/>
    </source>
</evidence>
<evidence type="ECO:0000313" key="8">
    <source>
        <dbReference type="EMBL" id="HIU63509.1"/>
    </source>
</evidence>
<evidence type="ECO:0000256" key="2">
    <source>
        <dbReference type="ARBA" id="ARBA00022517"/>
    </source>
</evidence>
<evidence type="ECO:0000256" key="4">
    <source>
        <dbReference type="ARBA" id="ARBA00023186"/>
    </source>
</evidence>
<comment type="domain">
    <text evidence="5">The PRC barrel domain binds ribosomal protein uS19.</text>
</comment>
<keyword evidence="4 5" id="KW-0143">Chaperone</keyword>
<proteinExistence type="inferred from homology"/>
<dbReference type="Proteomes" id="UP000824099">
    <property type="component" value="Unassembled WGS sequence"/>
</dbReference>
<dbReference type="AlphaFoldDB" id="A0A9D1MP05"/>
<dbReference type="InterPro" id="IPR011033">
    <property type="entry name" value="PRC_barrel-like_sf"/>
</dbReference>
<dbReference type="NCBIfam" id="TIGR02273">
    <property type="entry name" value="16S_RimM"/>
    <property type="match status" value="1"/>
</dbReference>
<feature type="domain" description="Ribosome maturation factor RimM PRC barrel" evidence="7">
    <location>
        <begin position="97"/>
        <end position="162"/>
    </location>
</feature>
<evidence type="ECO:0000313" key="9">
    <source>
        <dbReference type="Proteomes" id="UP000824099"/>
    </source>
</evidence>
<dbReference type="PANTHER" id="PTHR33692:SF1">
    <property type="entry name" value="RIBOSOME MATURATION FACTOR RIMM"/>
    <property type="match status" value="1"/>
</dbReference>
<dbReference type="InterPro" id="IPR056792">
    <property type="entry name" value="PRC_RimM"/>
</dbReference>
<keyword evidence="1 5" id="KW-0963">Cytoplasm</keyword>
<keyword evidence="2 5" id="KW-0690">Ribosome biogenesis</keyword>
<dbReference type="InterPro" id="IPR002676">
    <property type="entry name" value="RimM_N"/>
</dbReference>
<evidence type="ECO:0000256" key="1">
    <source>
        <dbReference type="ARBA" id="ARBA00022490"/>
    </source>
</evidence>
<feature type="domain" description="RimM N-terminal" evidence="6">
    <location>
        <begin position="6"/>
        <end position="82"/>
    </location>
</feature>
<dbReference type="GO" id="GO:0042274">
    <property type="term" value="P:ribosomal small subunit biogenesis"/>
    <property type="evidence" value="ECO:0007669"/>
    <property type="project" value="UniProtKB-UniRule"/>
</dbReference>
<comment type="caution">
    <text evidence="8">The sequence shown here is derived from an EMBL/GenBank/DDBJ whole genome shotgun (WGS) entry which is preliminary data.</text>
</comment>
<dbReference type="EMBL" id="DVNI01000006">
    <property type="protein sequence ID" value="HIU63509.1"/>
    <property type="molecule type" value="Genomic_DNA"/>
</dbReference>
<dbReference type="InterPro" id="IPR009000">
    <property type="entry name" value="Transl_B-barrel_sf"/>
</dbReference>
<dbReference type="Pfam" id="PF24986">
    <property type="entry name" value="PRC_RimM"/>
    <property type="match status" value="1"/>
</dbReference>
<comment type="subunit">
    <text evidence="5">Binds ribosomal protein uS19.</text>
</comment>
<dbReference type="Pfam" id="PF01782">
    <property type="entry name" value="RimM"/>
    <property type="match status" value="1"/>
</dbReference>
<dbReference type="HAMAP" id="MF_00014">
    <property type="entry name" value="Ribosome_mat_RimM"/>
    <property type="match status" value="1"/>
</dbReference>
<dbReference type="GO" id="GO:0005840">
    <property type="term" value="C:ribosome"/>
    <property type="evidence" value="ECO:0007669"/>
    <property type="project" value="InterPro"/>
</dbReference>
<comment type="similarity">
    <text evidence="5">Belongs to the RimM family.</text>
</comment>
<keyword evidence="3 5" id="KW-0698">rRNA processing</keyword>
<evidence type="ECO:0000256" key="5">
    <source>
        <dbReference type="HAMAP-Rule" id="MF_00014"/>
    </source>
</evidence>
<name>A0A9D1MP05_9FIRM</name>
<accession>A0A9D1MP05</accession>
<dbReference type="Gene3D" id="2.40.30.60">
    <property type="entry name" value="RimM"/>
    <property type="match status" value="1"/>
</dbReference>
<dbReference type="GO" id="GO:0043022">
    <property type="term" value="F:ribosome binding"/>
    <property type="evidence" value="ECO:0007669"/>
    <property type="project" value="InterPro"/>
</dbReference>
<dbReference type="GO" id="GO:0005737">
    <property type="term" value="C:cytoplasm"/>
    <property type="evidence" value="ECO:0007669"/>
    <property type="project" value="UniProtKB-SubCell"/>
</dbReference>
<dbReference type="SUPFAM" id="SSF50346">
    <property type="entry name" value="PRC-barrel domain"/>
    <property type="match status" value="1"/>
</dbReference>
<evidence type="ECO:0000256" key="3">
    <source>
        <dbReference type="ARBA" id="ARBA00022552"/>
    </source>
</evidence>
<dbReference type="GO" id="GO:0006364">
    <property type="term" value="P:rRNA processing"/>
    <property type="evidence" value="ECO:0007669"/>
    <property type="project" value="UniProtKB-UniRule"/>
</dbReference>
<evidence type="ECO:0000259" key="6">
    <source>
        <dbReference type="Pfam" id="PF01782"/>
    </source>
</evidence>